<comment type="caution">
    <text evidence="1">The sequence shown here is derived from an EMBL/GenBank/DDBJ whole genome shotgun (WGS) entry which is preliminary data.</text>
</comment>
<dbReference type="EMBL" id="JAJGNA010000003">
    <property type="protein sequence ID" value="MCC4307748.1"/>
    <property type="molecule type" value="Genomic_DNA"/>
</dbReference>
<dbReference type="InterPro" id="IPR019587">
    <property type="entry name" value="Polyketide_cyclase/dehydratase"/>
</dbReference>
<organism evidence="1 2">
    <name type="scientific">Alloalcanivorax marinus</name>
    <dbReference type="NCBI Taxonomy" id="1177169"/>
    <lineage>
        <taxon>Bacteria</taxon>
        <taxon>Pseudomonadati</taxon>
        <taxon>Pseudomonadota</taxon>
        <taxon>Gammaproteobacteria</taxon>
        <taxon>Oceanospirillales</taxon>
        <taxon>Alcanivoracaceae</taxon>
        <taxon>Alloalcanivorax</taxon>
    </lineage>
</organism>
<evidence type="ECO:0000313" key="1">
    <source>
        <dbReference type="EMBL" id="MCC4307748.1"/>
    </source>
</evidence>
<reference evidence="1" key="1">
    <citation type="submission" date="2021-10" db="EMBL/GenBank/DDBJ databases">
        <title>The diversity and Nitrogen Metabolism of Culturable Nitrate-Utilizing Bacteria Within the Oxygen Minimum Zone of the Changjiang (Yangtze River)Estuary.</title>
        <authorList>
            <person name="Zhang D."/>
            <person name="Zheng J."/>
            <person name="Liu S."/>
            <person name="He W."/>
        </authorList>
    </citation>
    <scope>NUCLEOTIDE SEQUENCE</scope>
    <source>
        <strain evidence="1">FXH-223</strain>
    </source>
</reference>
<keyword evidence="2" id="KW-1185">Reference proteome</keyword>
<accession>A0A9Q3UL01</accession>
<dbReference type="RefSeq" id="WP_228233114.1">
    <property type="nucleotide sequence ID" value="NZ_ARXL01000130.1"/>
</dbReference>
<dbReference type="AlphaFoldDB" id="A0A9Q3UL01"/>
<name>A0A9Q3UL01_9GAMM</name>
<gene>
    <name evidence="1" type="ORF">LL252_04100</name>
</gene>
<dbReference type="SUPFAM" id="SSF55961">
    <property type="entry name" value="Bet v1-like"/>
    <property type="match status" value="1"/>
</dbReference>
<sequence length="143" mass="16458">MLKRYFIDEVTGTRASPRQAFSLFSQVQDWSDWCSVVRHARLFGGQWRPGAALLFVADLPRLPPAPVVVRVHEYRENECIAWGLDLPMARLIHRFTFLDDGADGCRVHQEEWSEGLLTLLTLPAGRLIHRFDQRFAAEFAAMF</sequence>
<protein>
    <submittedName>
        <fullName evidence="1">SRPBCC family protein</fullName>
    </submittedName>
</protein>
<dbReference type="InterPro" id="IPR023393">
    <property type="entry name" value="START-like_dom_sf"/>
</dbReference>
<dbReference type="Proteomes" id="UP001108027">
    <property type="component" value="Unassembled WGS sequence"/>
</dbReference>
<proteinExistence type="predicted"/>
<evidence type="ECO:0000313" key="2">
    <source>
        <dbReference type="Proteomes" id="UP001108027"/>
    </source>
</evidence>
<dbReference type="Pfam" id="PF10604">
    <property type="entry name" value="Polyketide_cyc2"/>
    <property type="match status" value="1"/>
</dbReference>
<dbReference type="Gene3D" id="3.30.530.20">
    <property type="match status" value="1"/>
</dbReference>